<reference evidence="1" key="1">
    <citation type="submission" date="2022-04" db="EMBL/GenBank/DDBJ databases">
        <title>Genome of the entomopathogenic fungus Entomophthora muscae.</title>
        <authorList>
            <person name="Elya C."/>
            <person name="Lovett B.R."/>
            <person name="Lee E."/>
            <person name="Macias A.M."/>
            <person name="Hajek A.E."/>
            <person name="De Bivort B.L."/>
            <person name="Kasson M.T."/>
            <person name="De Fine Licht H.H."/>
            <person name="Stajich J.E."/>
        </authorList>
    </citation>
    <scope>NUCLEOTIDE SEQUENCE</scope>
    <source>
        <strain evidence="1">Berkeley</strain>
    </source>
</reference>
<evidence type="ECO:0000313" key="2">
    <source>
        <dbReference type="Proteomes" id="UP001165960"/>
    </source>
</evidence>
<protein>
    <submittedName>
        <fullName evidence="1">Uncharacterized protein</fullName>
    </submittedName>
</protein>
<dbReference type="Proteomes" id="UP001165960">
    <property type="component" value="Unassembled WGS sequence"/>
</dbReference>
<accession>A0ACC2TLX0</accession>
<evidence type="ECO:0000313" key="1">
    <source>
        <dbReference type="EMBL" id="KAJ9075592.1"/>
    </source>
</evidence>
<gene>
    <name evidence="1" type="ORF">DSO57_1034573</name>
</gene>
<name>A0ACC2TLX0_9FUNG</name>
<keyword evidence="2" id="KW-1185">Reference proteome</keyword>
<sequence length="808" mass="88811">MKPRSYSYAQERDSYNLSKGTHRTKKPSGHSGTYPKKRSVFSSSDISSDRNDNSSNASPILRSDRYRERAPIEKEYVVVRGSTGGKAVLRSFTASSYLTISPPLRPSNHRPKVGRSHTKHCQSCRQVVKKSSVGSAHLRCRGCSGLWHRACGPQILPQQTFKNFLCLTCQASASPRKTHKSKRTNRNNLPVMEACAILDVWSSSLQNSDVDIMGDDDEEKNEPLPSTQHFVSVSIPSPPAQADEDVDICLTCDGDCSCHPYSGPAKALQNNVATTVSEDEMEMSSSPEMHEAIDCVSDSSYNEEDLELDIMSHEPSHPSFAMEVKSNLAPPELAAEVCLDSSPQDIPSSPAPLGMDSKRYASLPAPFETECKEASYSSPAFLETDYDDSSSIPLETEYEEDNDSSLSEDESLGSVISEIGLDNEGSPEPLDIEESFHMRQREEQYLIQQVMSATCNWDSQDEDDEDESLPNAIPSPKPRMGSGEEFLSPSHPWYPHKPVFLSDLLEEPPKDNASIPPSPSLSNDLLEYSFKDPVAEFLHPPIFKGNEKIQRPRSIPLQLPNSTNYLPLASLGKGVYPPVGEDVINQAVNAVQMLSLEDLVDVDQLGCSSPVANSFDDRSAAALARWDKFPVTGFQHHSFKLPAAIPSSHPRLGSHISSDPSLPSGTSEFTSSCATPSRSFFSPSIQSNSPSPQHSSIGIKACSSLAAGWKTKASSPLPGRLGIRQRKREKRALTKRCSSTWDQFLGVDAKVRRTTPVASSNGVFRVLSSRARQAARALAEAARHRSRQEKQSQNYEYPQLHVNPLPDV</sequence>
<organism evidence="1 2">
    <name type="scientific">Entomophthora muscae</name>
    <dbReference type="NCBI Taxonomy" id="34485"/>
    <lineage>
        <taxon>Eukaryota</taxon>
        <taxon>Fungi</taxon>
        <taxon>Fungi incertae sedis</taxon>
        <taxon>Zoopagomycota</taxon>
        <taxon>Entomophthoromycotina</taxon>
        <taxon>Entomophthoromycetes</taxon>
        <taxon>Entomophthorales</taxon>
        <taxon>Entomophthoraceae</taxon>
        <taxon>Entomophthora</taxon>
    </lineage>
</organism>
<comment type="caution">
    <text evidence="1">The sequence shown here is derived from an EMBL/GenBank/DDBJ whole genome shotgun (WGS) entry which is preliminary data.</text>
</comment>
<dbReference type="EMBL" id="QTSX02002419">
    <property type="protein sequence ID" value="KAJ9075592.1"/>
    <property type="molecule type" value="Genomic_DNA"/>
</dbReference>
<proteinExistence type="predicted"/>